<protein>
    <recommendedName>
        <fullName evidence="3">Transposase</fullName>
    </recommendedName>
</protein>
<reference evidence="1 2" key="1">
    <citation type="journal article" date="2020" name="Sci. Rep.">
        <title>A novel cyanobacterial geosmin producer, revising GeoA distribution and dispersion patterns in Bacteria.</title>
        <authorList>
            <person name="Churro C."/>
            <person name="Semedo-Aguiar A.P."/>
            <person name="Silva A.D."/>
            <person name="Pereira-Leal J.B."/>
            <person name="Leite R.B."/>
        </authorList>
    </citation>
    <scope>NUCLEOTIDE SEQUENCE [LARGE SCALE GENOMIC DNA]</scope>
    <source>
        <strain evidence="1 2">IPMA8</strain>
    </source>
</reference>
<name>A0ABX2CY47_9CYAN</name>
<dbReference type="PANTHER" id="PTHR33293">
    <property type="entry name" value="INSERTION ELEMENT IS1 1 PROTEIN INSB-RELATED"/>
    <property type="match status" value="1"/>
</dbReference>
<dbReference type="SUPFAM" id="SSF46689">
    <property type="entry name" value="Homeodomain-like"/>
    <property type="match status" value="1"/>
</dbReference>
<evidence type="ECO:0000313" key="1">
    <source>
        <dbReference type="EMBL" id="NQE35302.1"/>
    </source>
</evidence>
<organism evidence="1 2">
    <name type="scientific">Microcoleus asticus IPMA8</name>
    <dbReference type="NCBI Taxonomy" id="2563858"/>
    <lineage>
        <taxon>Bacteria</taxon>
        <taxon>Bacillati</taxon>
        <taxon>Cyanobacteriota</taxon>
        <taxon>Cyanophyceae</taxon>
        <taxon>Oscillatoriophycideae</taxon>
        <taxon>Oscillatoriales</taxon>
        <taxon>Microcoleaceae</taxon>
        <taxon>Microcoleus</taxon>
        <taxon>Microcoleus asticus</taxon>
    </lineage>
</organism>
<dbReference type="NCBIfam" id="NF033558">
    <property type="entry name" value="transpos_IS1"/>
    <property type="match status" value="1"/>
</dbReference>
<evidence type="ECO:0000313" key="2">
    <source>
        <dbReference type="Proteomes" id="UP000702425"/>
    </source>
</evidence>
<dbReference type="InterPro" id="IPR009057">
    <property type="entry name" value="Homeodomain-like_sf"/>
</dbReference>
<keyword evidence="2" id="KW-1185">Reference proteome</keyword>
<accession>A0ABX2CY47</accession>
<dbReference type="Proteomes" id="UP000702425">
    <property type="component" value="Unassembled WGS sequence"/>
</dbReference>
<comment type="caution">
    <text evidence="1">The sequence shown here is derived from an EMBL/GenBank/DDBJ whole genome shotgun (WGS) entry which is preliminary data.</text>
</comment>
<dbReference type="InterPro" id="IPR051354">
    <property type="entry name" value="Transposase_27_IS1"/>
</dbReference>
<proteinExistence type="predicted"/>
<dbReference type="EMBL" id="SRRZ01000051">
    <property type="protein sequence ID" value="NQE35302.1"/>
    <property type="molecule type" value="Genomic_DNA"/>
</dbReference>
<evidence type="ECO:0008006" key="3">
    <source>
        <dbReference type="Google" id="ProtNLM"/>
    </source>
</evidence>
<gene>
    <name evidence="1" type="ORF">E5S67_03032</name>
</gene>
<sequence>MHCPECKSTHIRKNGKKKGKQNHICVQCGRQFINQYELHRGYSESIKRDCLKMYVNGMGLRAIERVKGVHHTTVINWVKQVGKLLPDVYDPEVIPEVGELDELQTYVKKNRQNLVADGG</sequence>